<dbReference type="VEuPathDB" id="FungiDB:CIHG_09364"/>
<evidence type="ECO:0000313" key="2">
    <source>
        <dbReference type="Proteomes" id="UP000054563"/>
    </source>
</evidence>
<dbReference type="EMBL" id="DS017038">
    <property type="protein sequence ID" value="KMU91554.1"/>
    <property type="molecule type" value="Genomic_DNA"/>
</dbReference>
<dbReference type="Proteomes" id="UP000054563">
    <property type="component" value="Unassembled WGS sequence"/>
</dbReference>
<proteinExistence type="predicted"/>
<sequence>MSAHLTKEEIFWHLSISHRSHVACRAETYEKRQSQSACSSPHDVSWRLCLSYVLPTVAGCGFPAIQMLHSICSSEENYARPGVASAYSFQACNYSARAASSLQVTFCTSSHRCADGLGGGANESTLMSPVFSQAKPRPAC</sequence>
<evidence type="ECO:0000313" key="1">
    <source>
        <dbReference type="EMBL" id="KMU91554.1"/>
    </source>
</evidence>
<protein>
    <submittedName>
        <fullName evidence="1">Uncharacterized protein</fullName>
    </submittedName>
</protein>
<accession>A0A0J8S5B5</accession>
<dbReference type="AlphaFoldDB" id="A0A0J8S5B5"/>
<gene>
    <name evidence="1" type="ORF">CIHG_09364</name>
</gene>
<reference evidence="2" key="1">
    <citation type="journal article" date="2010" name="Genome Res.">
        <title>Population genomic sequencing of Coccidioides fungi reveals recent hybridization and transposon control.</title>
        <authorList>
            <person name="Neafsey D.E."/>
            <person name="Barker B.M."/>
            <person name="Sharpton T.J."/>
            <person name="Stajich J.E."/>
            <person name="Park D.J."/>
            <person name="Whiston E."/>
            <person name="Hung C.-Y."/>
            <person name="McMahan C."/>
            <person name="White J."/>
            <person name="Sykes S."/>
            <person name="Heiman D."/>
            <person name="Young S."/>
            <person name="Zeng Q."/>
            <person name="Abouelleil A."/>
            <person name="Aftuck L."/>
            <person name="Bessette D."/>
            <person name="Brown A."/>
            <person name="FitzGerald M."/>
            <person name="Lui A."/>
            <person name="Macdonald J.P."/>
            <person name="Priest M."/>
            <person name="Orbach M.J."/>
            <person name="Galgiani J.N."/>
            <person name="Kirkland T.N."/>
            <person name="Cole G.T."/>
            <person name="Birren B.W."/>
            <person name="Henn M.R."/>
            <person name="Taylor J.W."/>
            <person name="Rounsley S.D."/>
        </authorList>
    </citation>
    <scope>NUCLEOTIDE SEQUENCE [LARGE SCALE GENOMIC DNA]</scope>
    <source>
        <strain evidence="2">H538.4</strain>
    </source>
</reference>
<organism evidence="1 2">
    <name type="scientific">Coccidioides immitis H538.4</name>
    <dbReference type="NCBI Taxonomy" id="396776"/>
    <lineage>
        <taxon>Eukaryota</taxon>
        <taxon>Fungi</taxon>
        <taxon>Dikarya</taxon>
        <taxon>Ascomycota</taxon>
        <taxon>Pezizomycotina</taxon>
        <taxon>Eurotiomycetes</taxon>
        <taxon>Eurotiomycetidae</taxon>
        <taxon>Onygenales</taxon>
        <taxon>Onygenaceae</taxon>
        <taxon>Coccidioides</taxon>
    </lineage>
</organism>
<name>A0A0J8S5B5_COCIT</name>